<dbReference type="SUPFAM" id="SSF51735">
    <property type="entry name" value="NAD(P)-binding Rossmann-fold domains"/>
    <property type="match status" value="1"/>
</dbReference>
<dbReference type="InterPro" id="IPR036291">
    <property type="entry name" value="NAD(P)-bd_dom_sf"/>
</dbReference>
<keyword evidence="5" id="KW-1185">Reference proteome</keyword>
<dbReference type="Pfam" id="PF00725">
    <property type="entry name" value="3HCDH"/>
    <property type="match status" value="1"/>
</dbReference>
<evidence type="ECO:0000313" key="5">
    <source>
        <dbReference type="Proteomes" id="UP001338309"/>
    </source>
</evidence>
<feature type="domain" description="3-hydroxyacyl-CoA dehydrogenase C-terminal" evidence="2">
    <location>
        <begin position="187"/>
        <end position="281"/>
    </location>
</feature>
<dbReference type="InterPro" id="IPR022694">
    <property type="entry name" value="3-OHacyl-CoA_DH"/>
</dbReference>
<keyword evidence="1" id="KW-0560">Oxidoreductase</keyword>
<protein>
    <submittedName>
        <fullName evidence="4">3-hydroxyacyl-CoA dehydrogenase</fullName>
    </submittedName>
</protein>
<comment type="caution">
    <text evidence="4">The sequence shown here is derived from an EMBL/GenBank/DDBJ whole genome shotgun (WGS) entry which is preliminary data.</text>
</comment>
<dbReference type="PANTHER" id="PTHR48075:SF5">
    <property type="entry name" value="3-HYDROXYBUTYRYL-COA DEHYDROGENASE"/>
    <property type="match status" value="1"/>
</dbReference>
<dbReference type="SUPFAM" id="SSF48179">
    <property type="entry name" value="6-phosphogluconate dehydrogenase C-terminal domain-like"/>
    <property type="match status" value="1"/>
</dbReference>
<organism evidence="4 5">
    <name type="scientific">Algoriphagus confluentis</name>
    <dbReference type="NCBI Taxonomy" id="1697556"/>
    <lineage>
        <taxon>Bacteria</taxon>
        <taxon>Pseudomonadati</taxon>
        <taxon>Bacteroidota</taxon>
        <taxon>Cytophagia</taxon>
        <taxon>Cytophagales</taxon>
        <taxon>Cyclobacteriaceae</taxon>
        <taxon>Algoriphagus</taxon>
    </lineage>
</organism>
<dbReference type="Proteomes" id="UP001338309">
    <property type="component" value="Unassembled WGS sequence"/>
</dbReference>
<dbReference type="InterPro" id="IPR013328">
    <property type="entry name" value="6PGD_dom2"/>
</dbReference>
<dbReference type="InterPro" id="IPR006108">
    <property type="entry name" value="3HC_DH_C"/>
</dbReference>
<proteinExistence type="predicted"/>
<dbReference type="EMBL" id="BTPD01000003">
    <property type="protein sequence ID" value="GMQ28490.1"/>
    <property type="molecule type" value="Genomic_DNA"/>
</dbReference>
<evidence type="ECO:0000313" key="4">
    <source>
        <dbReference type="EMBL" id="GMQ28490.1"/>
    </source>
</evidence>
<evidence type="ECO:0000256" key="1">
    <source>
        <dbReference type="ARBA" id="ARBA00023002"/>
    </source>
</evidence>
<dbReference type="Gene3D" id="1.10.1040.10">
    <property type="entry name" value="N-(1-d-carboxylethyl)-l-norvaline Dehydrogenase, domain 2"/>
    <property type="match status" value="1"/>
</dbReference>
<reference evidence="4 5" key="1">
    <citation type="submission" date="2023-08" db="EMBL/GenBank/DDBJ databases">
        <title>Draft genome sequence of Algoriphagus confluentis.</title>
        <authorList>
            <person name="Takatani N."/>
            <person name="Hosokawa M."/>
            <person name="Sawabe T."/>
        </authorList>
    </citation>
    <scope>NUCLEOTIDE SEQUENCE [LARGE SCALE GENOMIC DNA]</scope>
    <source>
        <strain evidence="4 5">NBRC 111222</strain>
    </source>
</reference>
<dbReference type="InterPro" id="IPR006176">
    <property type="entry name" value="3-OHacyl-CoA_DH_NAD-bd"/>
</dbReference>
<dbReference type="Gene3D" id="3.40.50.720">
    <property type="entry name" value="NAD(P)-binding Rossmann-like Domain"/>
    <property type="match status" value="1"/>
</dbReference>
<dbReference type="NCBIfam" id="NF006143">
    <property type="entry name" value="PRK08293.1"/>
    <property type="match status" value="1"/>
</dbReference>
<dbReference type="InterPro" id="IPR008927">
    <property type="entry name" value="6-PGluconate_DH-like_C_sf"/>
</dbReference>
<gene>
    <name evidence="4" type="ORF">Aconfl_11330</name>
</gene>
<sequence>MNIKTICILGAGTLGSRVALQSALSGFEVKVYDLTQKALDFSLHTMKKILHQLVKAGQLEEKAIPEVLGKIEFTLDPKKALEDADFINESVTEEIEVKKKVWKQFGTLAPEKTWFTTNTSYLLPSMFAEVSGRPARFCAFHFHDVFYSRVVDIMPHPGTDPQMILMLEELGRKLNQVPVLVKKENPGYIFNTMLMALIGAAGKLLTKEVASIEDVDRSWMVNFHMPMGPFGILDSIGLDTAWHVTHKLPDAASQAFAKLLKEKYLDHGKLGEKSGEGFYQYPHPAYKSKDFIL</sequence>
<name>A0ABQ6PKJ8_9BACT</name>
<dbReference type="PANTHER" id="PTHR48075">
    <property type="entry name" value="3-HYDROXYACYL-COA DEHYDROGENASE FAMILY PROTEIN"/>
    <property type="match status" value="1"/>
</dbReference>
<feature type="domain" description="3-hydroxyacyl-CoA dehydrogenase NAD binding" evidence="3">
    <location>
        <begin position="6"/>
        <end position="182"/>
    </location>
</feature>
<evidence type="ECO:0000259" key="2">
    <source>
        <dbReference type="Pfam" id="PF00725"/>
    </source>
</evidence>
<dbReference type="RefSeq" id="WP_338223241.1">
    <property type="nucleotide sequence ID" value="NZ_BTPD01000003.1"/>
</dbReference>
<dbReference type="Pfam" id="PF02737">
    <property type="entry name" value="3HCDH_N"/>
    <property type="match status" value="1"/>
</dbReference>
<evidence type="ECO:0000259" key="3">
    <source>
        <dbReference type="Pfam" id="PF02737"/>
    </source>
</evidence>
<accession>A0ABQ6PKJ8</accession>
<dbReference type="PIRSF" id="PIRSF000105">
    <property type="entry name" value="HCDH"/>
    <property type="match status" value="1"/>
</dbReference>